<accession>A0ABP8SIP4</accession>
<protein>
    <recommendedName>
        <fullName evidence="3">HEAT repeat protein</fullName>
    </recommendedName>
</protein>
<evidence type="ECO:0000313" key="1">
    <source>
        <dbReference type="EMBL" id="GAA4568972.1"/>
    </source>
</evidence>
<dbReference type="EMBL" id="BAABGU010000011">
    <property type="protein sequence ID" value="GAA4568972.1"/>
    <property type="molecule type" value="Genomic_DNA"/>
</dbReference>
<reference evidence="2" key="1">
    <citation type="journal article" date="2019" name="Int. J. Syst. Evol. Microbiol.">
        <title>The Global Catalogue of Microorganisms (GCM) 10K type strain sequencing project: providing services to taxonomists for standard genome sequencing and annotation.</title>
        <authorList>
            <consortium name="The Broad Institute Genomics Platform"/>
            <consortium name="The Broad Institute Genome Sequencing Center for Infectious Disease"/>
            <person name="Wu L."/>
            <person name="Ma J."/>
        </authorList>
    </citation>
    <scope>NUCLEOTIDE SEQUENCE [LARGE SCALE GENOMIC DNA]</scope>
    <source>
        <strain evidence="2">JCM 3175</strain>
    </source>
</reference>
<evidence type="ECO:0008006" key="3">
    <source>
        <dbReference type="Google" id="ProtNLM"/>
    </source>
</evidence>
<name>A0ABP8SIP4_9ACTN</name>
<sequence>MTAVQRSTSRLLGELDALPYPERMATLARRARELTVTGELADVLADLRGGPSYHRFLAVTAGAVVGEREAVRAALEDPHRSIRAVAVKAGLRDGWLSTADVRALLPDAPADLRRLVYRTLRHLRRTDVADGVVDDVLARFGAGEAAALLPACGAGTARRVLPAVEHAVESWLPVARRHGEVLLDHAATVLPGLGPEETNRWWSRHAAGILAAGRARPDQALTLLERHAPASHLPGELVGYGPLAAAAPHRVLALVTAPDRAGWLAYEWLPPGLLRRIGRLPRPELVTLGRRVRGHNNSFERLLAALPPTERGALYDAVREGVATTDEVPDEALVDVLPRAWREREARRVLALDRVRRDEAGVRTWSAFLPWPQASAALAPVIRAADAPSRAAGYELLLAAARRSGDPAVVAEAATRLDRLRNEQDPVRAAALSALAGLSPLLRADSAEVLHRITVDATTTRDASTRTLAALGDLAVGVLRHHVDDPALLRWALDTLDRLFGGHRLPPLGRLDQTLRRGQEALVFARLREWVEAGVARGQFSALFAVARALDRRAWRLPELQELLRRATAPGTVSGVVGEAVELWLADPVTRGQRVAQVLDGDTSTIVLRAVWRAVSARRTDLLDRVLADPPAGAFLTASARWVPRTPVRPERWLPRQQRAFVGLQAQIVRDAGTPLHDRAAAIRSAAPMSDAGYDLVLGYVDSANLTLAEAALAALPWTDRPGEALPVLLSHANDERARVALYAAGRAARFVRPSDLLGPLLNVALGRGKVTSRKEALRLLGRFGPPPATSVLLAAWEQPDQHRDVRAAAVTAARQRLHAVESWQILEQAAAGGREERLTVLATPPHQVAAPDRPRYAALVARVCVSADREVARPAWVQLARWMLWAPDLTDLATAALVDLNEDHTGPPAHPMVGALLDHPDRPERDVLRTVLRTLIRLDEADVDPGGPGADRPARRRITAILRAAESWARTVGRRFDPTPALAVAREVGRHPAYVAPAARLMTALLPLDAAAPGTLAAGVNEITELVEGRPALAARLADELARRAERSYRTPVEPMAWLHAARSLAGRGDAAAGLFAVALARSGRWLGWPDPWRDLLRSLRQHPVADVRDTAFDVPMER</sequence>
<comment type="caution">
    <text evidence="1">The sequence shown here is derived from an EMBL/GenBank/DDBJ whole genome shotgun (WGS) entry which is preliminary data.</text>
</comment>
<dbReference type="SUPFAM" id="SSF48371">
    <property type="entry name" value="ARM repeat"/>
    <property type="match status" value="1"/>
</dbReference>
<gene>
    <name evidence="1" type="ORF">GCM10023176_24500</name>
</gene>
<dbReference type="InterPro" id="IPR016024">
    <property type="entry name" value="ARM-type_fold"/>
</dbReference>
<proteinExistence type="predicted"/>
<evidence type="ECO:0000313" key="2">
    <source>
        <dbReference type="Proteomes" id="UP001500307"/>
    </source>
</evidence>
<organism evidence="1 2">
    <name type="scientific">Micromonospora coerulea</name>
    <dbReference type="NCBI Taxonomy" id="47856"/>
    <lineage>
        <taxon>Bacteria</taxon>
        <taxon>Bacillati</taxon>
        <taxon>Actinomycetota</taxon>
        <taxon>Actinomycetes</taxon>
        <taxon>Micromonosporales</taxon>
        <taxon>Micromonosporaceae</taxon>
        <taxon>Micromonospora</taxon>
    </lineage>
</organism>
<keyword evidence="2" id="KW-1185">Reference proteome</keyword>
<dbReference type="Proteomes" id="UP001500307">
    <property type="component" value="Unassembled WGS sequence"/>
</dbReference>